<reference evidence="1 2" key="1">
    <citation type="journal article" date="2018" name="Nat. Ecol. Evol.">
        <title>Pezizomycetes genomes reveal the molecular basis of ectomycorrhizal truffle lifestyle.</title>
        <authorList>
            <person name="Murat C."/>
            <person name="Payen T."/>
            <person name="Noel B."/>
            <person name="Kuo A."/>
            <person name="Morin E."/>
            <person name="Chen J."/>
            <person name="Kohler A."/>
            <person name="Krizsan K."/>
            <person name="Balestrini R."/>
            <person name="Da Silva C."/>
            <person name="Montanini B."/>
            <person name="Hainaut M."/>
            <person name="Levati E."/>
            <person name="Barry K.W."/>
            <person name="Belfiori B."/>
            <person name="Cichocki N."/>
            <person name="Clum A."/>
            <person name="Dockter R.B."/>
            <person name="Fauchery L."/>
            <person name="Guy J."/>
            <person name="Iotti M."/>
            <person name="Le Tacon F."/>
            <person name="Lindquist E.A."/>
            <person name="Lipzen A."/>
            <person name="Malagnac F."/>
            <person name="Mello A."/>
            <person name="Molinier V."/>
            <person name="Miyauchi S."/>
            <person name="Poulain J."/>
            <person name="Riccioni C."/>
            <person name="Rubini A."/>
            <person name="Sitrit Y."/>
            <person name="Splivallo R."/>
            <person name="Traeger S."/>
            <person name="Wang M."/>
            <person name="Zifcakova L."/>
            <person name="Wipf D."/>
            <person name="Zambonelli A."/>
            <person name="Paolocci F."/>
            <person name="Nowrousian M."/>
            <person name="Ottonello S."/>
            <person name="Baldrian P."/>
            <person name="Spatafora J.W."/>
            <person name="Henrissat B."/>
            <person name="Nagy L.G."/>
            <person name="Aury J.M."/>
            <person name="Wincker P."/>
            <person name="Grigoriev I.V."/>
            <person name="Bonfante P."/>
            <person name="Martin F.M."/>
        </authorList>
    </citation>
    <scope>NUCLEOTIDE SEQUENCE [LARGE SCALE GENOMIC DNA]</scope>
    <source>
        <strain evidence="1 2">120613-1</strain>
    </source>
</reference>
<sequence length="72" mass="8151">MLLPRANFTALSSKSFRIISTSVTRFSEIKPALRHDFIHSIASITSSPNQSNRKLSVRNRMFIVHGIAFLFS</sequence>
<evidence type="ECO:0000313" key="2">
    <source>
        <dbReference type="Proteomes" id="UP000276215"/>
    </source>
</evidence>
<gene>
    <name evidence="1" type="ORF">L873DRAFT_811242</name>
</gene>
<accession>A0A3N4JPY8</accession>
<dbReference type="EMBL" id="ML120380">
    <property type="protein sequence ID" value="RPB00384.1"/>
    <property type="molecule type" value="Genomic_DNA"/>
</dbReference>
<organism evidence="1 2">
    <name type="scientific">Choiromyces venosus 120613-1</name>
    <dbReference type="NCBI Taxonomy" id="1336337"/>
    <lineage>
        <taxon>Eukaryota</taxon>
        <taxon>Fungi</taxon>
        <taxon>Dikarya</taxon>
        <taxon>Ascomycota</taxon>
        <taxon>Pezizomycotina</taxon>
        <taxon>Pezizomycetes</taxon>
        <taxon>Pezizales</taxon>
        <taxon>Tuberaceae</taxon>
        <taxon>Choiromyces</taxon>
    </lineage>
</organism>
<evidence type="ECO:0000313" key="1">
    <source>
        <dbReference type="EMBL" id="RPB00384.1"/>
    </source>
</evidence>
<dbReference type="Proteomes" id="UP000276215">
    <property type="component" value="Unassembled WGS sequence"/>
</dbReference>
<keyword evidence="2" id="KW-1185">Reference proteome</keyword>
<dbReference type="AlphaFoldDB" id="A0A3N4JPY8"/>
<name>A0A3N4JPY8_9PEZI</name>
<proteinExistence type="predicted"/>
<protein>
    <submittedName>
        <fullName evidence="1">Uncharacterized protein</fullName>
    </submittedName>
</protein>